<evidence type="ECO:0000256" key="2">
    <source>
        <dbReference type="SAM" id="Phobius"/>
    </source>
</evidence>
<dbReference type="InterPro" id="IPR005181">
    <property type="entry name" value="SASA"/>
</dbReference>
<dbReference type="Gene3D" id="3.40.50.1110">
    <property type="entry name" value="SGNH hydrolase"/>
    <property type="match status" value="1"/>
</dbReference>
<dbReference type="InterPro" id="IPR052940">
    <property type="entry name" value="Carb_Esterase_6"/>
</dbReference>
<feature type="transmembrane region" description="Helical" evidence="2">
    <location>
        <begin position="288"/>
        <end position="310"/>
    </location>
</feature>
<feature type="chain" id="PRO_5045077144" evidence="3">
    <location>
        <begin position="26"/>
        <end position="316"/>
    </location>
</feature>
<evidence type="ECO:0000259" key="4">
    <source>
        <dbReference type="Pfam" id="PF03629"/>
    </source>
</evidence>
<evidence type="ECO:0000256" key="3">
    <source>
        <dbReference type="SAM" id="SignalP"/>
    </source>
</evidence>
<dbReference type="PANTHER" id="PTHR31988">
    <property type="entry name" value="ESTERASE, PUTATIVE (DUF303)-RELATED"/>
    <property type="match status" value="1"/>
</dbReference>
<keyword evidence="2" id="KW-0812">Transmembrane</keyword>
<evidence type="ECO:0000256" key="1">
    <source>
        <dbReference type="ARBA" id="ARBA00022801"/>
    </source>
</evidence>
<feature type="signal peptide" evidence="3">
    <location>
        <begin position="1"/>
        <end position="25"/>
    </location>
</feature>
<keyword evidence="5" id="KW-1185">Reference proteome</keyword>
<proteinExistence type="predicted"/>
<keyword evidence="2" id="KW-0472">Membrane</keyword>
<protein>
    <submittedName>
        <fullName evidence="6">Probable carbohydrate esterase At4g34215 isoform X1</fullName>
    </submittedName>
</protein>
<dbReference type="PANTHER" id="PTHR31988:SF15">
    <property type="entry name" value="ESTERASE, PUTATIVE (DUF303)-RELATED"/>
    <property type="match status" value="1"/>
</dbReference>
<dbReference type="RefSeq" id="XP_010515780.1">
    <property type="nucleotide sequence ID" value="XM_010517478.2"/>
</dbReference>
<gene>
    <name evidence="6" type="primary">LOC104791562</name>
</gene>
<name>A0ABM0ZHF4_CAMSA</name>
<evidence type="ECO:0000313" key="5">
    <source>
        <dbReference type="Proteomes" id="UP000694864"/>
    </source>
</evidence>
<dbReference type="GeneID" id="104791562"/>
<dbReference type="SUPFAM" id="SSF52266">
    <property type="entry name" value="SGNH hydrolase"/>
    <property type="match status" value="1"/>
</dbReference>
<dbReference type="Pfam" id="PF03629">
    <property type="entry name" value="SASA"/>
    <property type="match status" value="1"/>
</dbReference>
<keyword evidence="1" id="KW-0378">Hydrolase</keyword>
<keyword evidence="2" id="KW-1133">Transmembrane helix</keyword>
<dbReference type="InterPro" id="IPR036514">
    <property type="entry name" value="SGNH_hydro_sf"/>
</dbReference>
<organism evidence="5 6">
    <name type="scientific">Camelina sativa</name>
    <name type="common">False flax</name>
    <name type="synonym">Myagrum sativum</name>
    <dbReference type="NCBI Taxonomy" id="90675"/>
    <lineage>
        <taxon>Eukaryota</taxon>
        <taxon>Viridiplantae</taxon>
        <taxon>Streptophyta</taxon>
        <taxon>Embryophyta</taxon>
        <taxon>Tracheophyta</taxon>
        <taxon>Spermatophyta</taxon>
        <taxon>Magnoliopsida</taxon>
        <taxon>eudicotyledons</taxon>
        <taxon>Gunneridae</taxon>
        <taxon>Pentapetalae</taxon>
        <taxon>rosids</taxon>
        <taxon>malvids</taxon>
        <taxon>Brassicales</taxon>
        <taxon>Brassicaceae</taxon>
        <taxon>Camelineae</taxon>
        <taxon>Camelina</taxon>
    </lineage>
</organism>
<accession>A0ABM0ZHF4</accession>
<dbReference type="Proteomes" id="UP000694864">
    <property type="component" value="Chromosome 6"/>
</dbReference>
<keyword evidence="3" id="KW-0732">Signal</keyword>
<evidence type="ECO:0000313" key="6">
    <source>
        <dbReference type="RefSeq" id="XP_010515780.1"/>
    </source>
</evidence>
<reference evidence="6" key="2">
    <citation type="submission" date="2025-08" db="UniProtKB">
        <authorList>
            <consortium name="RefSeq"/>
        </authorList>
    </citation>
    <scope>IDENTIFICATION</scope>
    <source>
        <tissue evidence="6">Leaf</tissue>
    </source>
</reference>
<feature type="domain" description="Sialate O-acetylesterase" evidence="4">
    <location>
        <begin position="33"/>
        <end position="278"/>
    </location>
</feature>
<reference evidence="5" key="1">
    <citation type="journal article" date="2014" name="Nat. Commun.">
        <title>The emerging biofuel crop Camelina sativa retains a highly undifferentiated hexaploid genome structure.</title>
        <authorList>
            <person name="Kagale S."/>
            <person name="Koh C."/>
            <person name="Nixon J."/>
            <person name="Bollina V."/>
            <person name="Clarke W.E."/>
            <person name="Tuteja R."/>
            <person name="Spillane C."/>
            <person name="Robinson S.J."/>
            <person name="Links M.G."/>
            <person name="Clarke C."/>
            <person name="Higgins E.E."/>
            <person name="Huebert T."/>
            <person name="Sharpe A.G."/>
            <person name="Parkin I.A."/>
        </authorList>
    </citation>
    <scope>NUCLEOTIDE SEQUENCE [LARGE SCALE GENOMIC DNA]</scope>
    <source>
        <strain evidence="5">cv. DH55</strain>
    </source>
</reference>
<sequence length="316" mass="34912">MTKIFFFFFIIIIIIFLQSPPQIQSQTIPRNISIFILAGQSNMAGRGGVYNDTATNTTVWDGVIPQECRSNPSILRLTAKLKWEIAKEPLHVDIDVNKTNGIGPGMSFADRLFYRFGHVGLVPCSIGGTKLSQWQKGEFLYEETVRRAKAAVASSGGGSYRGILWYQGESDTVDMVDASVYKKRLVKYFTDLRSDLDQPNLPIIQAVAKISYYQSSCGVALATGAGPYLDAVRKAQLKTDLKNVYCVDAMGLPLEPDGLHLTTSSQVRLGQMIAQSFADNIPNSAQPLYMPLLITSFCCSLYIIFLEILAPTLPFL</sequence>